<protein>
    <submittedName>
        <fullName evidence="1">Uncharacterized protein</fullName>
    </submittedName>
</protein>
<reference evidence="1 2" key="1">
    <citation type="submission" date="2022-03" db="EMBL/GenBank/DDBJ databases">
        <title>Genome data of Colletotrichum spp.</title>
        <authorList>
            <person name="Utami Y.D."/>
            <person name="Hiruma K."/>
        </authorList>
    </citation>
    <scope>NUCLEOTIDE SEQUENCE [LARGE SCALE GENOMIC DNA]</scope>
    <source>
        <strain evidence="1 2">MAFF 239500</strain>
    </source>
</reference>
<dbReference type="GeneID" id="73333228"/>
<gene>
    <name evidence="1" type="ORF">ColSpa_12426</name>
</gene>
<organism evidence="1 2">
    <name type="scientific">Colletotrichum spaethianum</name>
    <dbReference type="NCBI Taxonomy" id="700344"/>
    <lineage>
        <taxon>Eukaryota</taxon>
        <taxon>Fungi</taxon>
        <taxon>Dikarya</taxon>
        <taxon>Ascomycota</taxon>
        <taxon>Pezizomycotina</taxon>
        <taxon>Sordariomycetes</taxon>
        <taxon>Hypocreomycetidae</taxon>
        <taxon>Glomerellales</taxon>
        <taxon>Glomerellaceae</taxon>
        <taxon>Colletotrichum</taxon>
        <taxon>Colletotrichum spaethianum species complex</taxon>
    </lineage>
</organism>
<accession>A0AA37UQC8</accession>
<dbReference type="EMBL" id="BQXU01000063">
    <property type="protein sequence ID" value="GKT52245.1"/>
    <property type="molecule type" value="Genomic_DNA"/>
</dbReference>
<evidence type="ECO:0000313" key="2">
    <source>
        <dbReference type="Proteomes" id="UP001055115"/>
    </source>
</evidence>
<keyword evidence="2" id="KW-1185">Reference proteome</keyword>
<dbReference type="RefSeq" id="XP_049134595.1">
    <property type="nucleotide sequence ID" value="XM_049278638.1"/>
</dbReference>
<sequence length="168" mass="19921">MENLAEDKLGYDERFRIWNNTAVEACETKEFRRDLHEFLAKKIDFLDKYGRYNQIRDREQLIWNQEMKQRQAPEKSVGSLAIMIDNIKTALDHNIALLDQVQLEYQVPDLETLAGIPIRQTMARTKLAEAEDRLVAAQEWVESMIWRVDKFYPQWYRKWKKSAPGGLS</sequence>
<proteinExistence type="predicted"/>
<name>A0AA37UQC8_9PEZI</name>
<comment type="caution">
    <text evidence="1">The sequence shown here is derived from an EMBL/GenBank/DDBJ whole genome shotgun (WGS) entry which is preliminary data.</text>
</comment>
<dbReference type="AlphaFoldDB" id="A0AA37UQC8"/>
<dbReference type="Proteomes" id="UP001055115">
    <property type="component" value="Unassembled WGS sequence"/>
</dbReference>
<evidence type="ECO:0000313" key="1">
    <source>
        <dbReference type="EMBL" id="GKT52245.1"/>
    </source>
</evidence>